<reference evidence="3" key="1">
    <citation type="submission" date="2022-07" db="EMBL/GenBank/DDBJ databases">
        <title>Genome Sequence of Physisporinus lineatus.</title>
        <authorList>
            <person name="Buettner E."/>
        </authorList>
    </citation>
    <scope>NUCLEOTIDE SEQUENCE</scope>
    <source>
        <strain evidence="3">VT162</strain>
    </source>
</reference>
<dbReference type="InterPro" id="IPR045341">
    <property type="entry name" value="DUF6532"/>
</dbReference>
<feature type="region of interest" description="Disordered" evidence="1">
    <location>
        <begin position="1"/>
        <end position="274"/>
    </location>
</feature>
<keyword evidence="4" id="KW-1185">Reference proteome</keyword>
<feature type="compositionally biased region" description="Basic and acidic residues" evidence="1">
    <location>
        <begin position="115"/>
        <end position="125"/>
    </location>
</feature>
<feature type="compositionally biased region" description="Polar residues" evidence="1">
    <location>
        <begin position="200"/>
        <end position="218"/>
    </location>
</feature>
<proteinExistence type="predicted"/>
<feature type="compositionally biased region" description="Low complexity" evidence="1">
    <location>
        <begin position="225"/>
        <end position="236"/>
    </location>
</feature>
<feature type="domain" description="DUF6532" evidence="2">
    <location>
        <begin position="401"/>
        <end position="557"/>
    </location>
</feature>
<evidence type="ECO:0000259" key="2">
    <source>
        <dbReference type="Pfam" id="PF20149"/>
    </source>
</evidence>
<protein>
    <recommendedName>
        <fullName evidence="2">DUF6532 domain-containing protein</fullName>
    </recommendedName>
</protein>
<organism evidence="3 4">
    <name type="scientific">Meripilus lineatus</name>
    <dbReference type="NCBI Taxonomy" id="2056292"/>
    <lineage>
        <taxon>Eukaryota</taxon>
        <taxon>Fungi</taxon>
        <taxon>Dikarya</taxon>
        <taxon>Basidiomycota</taxon>
        <taxon>Agaricomycotina</taxon>
        <taxon>Agaricomycetes</taxon>
        <taxon>Polyporales</taxon>
        <taxon>Meripilaceae</taxon>
        <taxon>Meripilus</taxon>
    </lineage>
</organism>
<gene>
    <name evidence="3" type="ORF">NLI96_g13028</name>
</gene>
<feature type="region of interest" description="Disordered" evidence="1">
    <location>
        <begin position="592"/>
        <end position="619"/>
    </location>
</feature>
<dbReference type="Proteomes" id="UP001212997">
    <property type="component" value="Unassembled WGS sequence"/>
</dbReference>
<feature type="region of interest" description="Disordered" evidence="1">
    <location>
        <begin position="295"/>
        <end position="323"/>
    </location>
</feature>
<feature type="compositionally biased region" description="Basic residues" evidence="1">
    <location>
        <begin position="67"/>
        <end position="79"/>
    </location>
</feature>
<dbReference type="AlphaFoldDB" id="A0AAD5Y7N6"/>
<comment type="caution">
    <text evidence="3">The sequence shown here is derived from an EMBL/GenBank/DDBJ whole genome shotgun (WGS) entry which is preliminary data.</text>
</comment>
<feature type="compositionally biased region" description="Polar residues" evidence="1">
    <location>
        <begin position="182"/>
        <end position="191"/>
    </location>
</feature>
<evidence type="ECO:0000256" key="1">
    <source>
        <dbReference type="SAM" id="MobiDB-lite"/>
    </source>
</evidence>
<dbReference type="EMBL" id="JANAWD010001418">
    <property type="protein sequence ID" value="KAJ3473384.1"/>
    <property type="molecule type" value="Genomic_DNA"/>
</dbReference>
<dbReference type="Pfam" id="PF20149">
    <property type="entry name" value="DUF6532"/>
    <property type="match status" value="1"/>
</dbReference>
<evidence type="ECO:0000313" key="3">
    <source>
        <dbReference type="EMBL" id="KAJ3473384.1"/>
    </source>
</evidence>
<accession>A0AAD5Y7N6</accession>
<evidence type="ECO:0000313" key="4">
    <source>
        <dbReference type="Proteomes" id="UP001212997"/>
    </source>
</evidence>
<name>A0AAD5Y7N6_9APHY</name>
<feature type="compositionally biased region" description="Polar residues" evidence="1">
    <location>
        <begin position="240"/>
        <end position="253"/>
    </location>
</feature>
<sequence length="619" mass="68483">MESGGQDTGEEAEDVGSGGEQGWELPPDLREYSIPNLDTSDEELSEPVRKKRLTKAKSNAVEAEPIKKKKATRSQKKLTKAQQKAIDVDAALRPTSATARPSALNPDWRLSRPRKPSESTHRRQDSNLVQGFDDEDVLQGGPIPRPRDGAEISRQMVGVVAYQAPTPTPRSGLPTVTFLPPKSQSSRSGLPTRTFPLPKSHSSATKTNQASISKTTAPQRPPSPHYSSDPSSDLPYNVSGARQASKTVGTSKSDGLLTAPPSHNHDGNLSSANGNAPFYRLRQVQIIVEDAGCEGGGSTARGKGDPSSEINAGGKGKGKGKGKTKAKVVRTVFDLETEEWQKEVSKDPRVRATVFQFYGLQRHPWDTDLPSSRFNFSAFVQEIVDCLFPQKGFKVPEKCTLTQNLRQLLSDWRSYFFKVAARLITPFFLAEGVMQIDDEGVETADVTELAVSAEEAITNGKAFYRQSHKDEKNRQGPYQSQFILETYTMAHHKKIEGSVLFKLFDEALFPFPQGALQLTAYAVHIAFSQYETGIYDKIRFSKTTNIGIWDGHCENIRYGFSKTDQDAFMSAIKQYRPRVVADVRPSNAFRTAPRIRSREFQSDAESDNGQSSEEVDEEE</sequence>